<keyword evidence="2" id="KW-0812">Transmembrane</keyword>
<proteinExistence type="predicted"/>
<evidence type="ECO:0000313" key="3">
    <source>
        <dbReference type="EMBL" id="QHU26454.1"/>
    </source>
</evidence>
<feature type="region of interest" description="Disordered" evidence="1">
    <location>
        <begin position="130"/>
        <end position="155"/>
    </location>
</feature>
<dbReference type="AlphaFoldDB" id="A0A6C0L9W8"/>
<sequence>MVLPVAINPLDIFMTSINSNPYFIGIMMLLLNIGGRFLSLEVSKGQEKFLSDPYVRRFLLFAVLFVATRNVMVAAGLTIIVVILLGYLLNENSDLCVFRSTAEKRTEKVESSSFGLSMEETMILKRLQDKQAQAQRVTSEKEKNKEKEDEKRDPSAFDYYMSSITKISS</sequence>
<feature type="transmembrane region" description="Helical" evidence="2">
    <location>
        <begin position="20"/>
        <end position="38"/>
    </location>
</feature>
<name>A0A6C0L9W8_9ZZZZ</name>
<keyword evidence="2" id="KW-0472">Membrane</keyword>
<organism evidence="3">
    <name type="scientific">viral metagenome</name>
    <dbReference type="NCBI Taxonomy" id="1070528"/>
    <lineage>
        <taxon>unclassified sequences</taxon>
        <taxon>metagenomes</taxon>
        <taxon>organismal metagenomes</taxon>
    </lineage>
</organism>
<evidence type="ECO:0000256" key="1">
    <source>
        <dbReference type="SAM" id="MobiDB-lite"/>
    </source>
</evidence>
<keyword evidence="2" id="KW-1133">Transmembrane helix</keyword>
<feature type="transmembrane region" description="Helical" evidence="2">
    <location>
        <begin position="58"/>
        <end position="89"/>
    </location>
</feature>
<dbReference type="EMBL" id="MN740440">
    <property type="protein sequence ID" value="QHU26454.1"/>
    <property type="molecule type" value="Genomic_DNA"/>
</dbReference>
<evidence type="ECO:0000256" key="2">
    <source>
        <dbReference type="SAM" id="Phobius"/>
    </source>
</evidence>
<reference evidence="3" key="1">
    <citation type="journal article" date="2020" name="Nature">
        <title>Giant virus diversity and host interactions through global metagenomics.</title>
        <authorList>
            <person name="Schulz F."/>
            <person name="Roux S."/>
            <person name="Paez-Espino D."/>
            <person name="Jungbluth S."/>
            <person name="Walsh D.A."/>
            <person name="Denef V.J."/>
            <person name="McMahon K.D."/>
            <person name="Konstantinidis K.T."/>
            <person name="Eloe-Fadrosh E.A."/>
            <person name="Kyrpides N.C."/>
            <person name="Woyke T."/>
        </authorList>
    </citation>
    <scope>NUCLEOTIDE SEQUENCE</scope>
    <source>
        <strain evidence="3">GVMAG-M-3300027759-16</strain>
    </source>
</reference>
<protein>
    <submittedName>
        <fullName evidence="3">Uncharacterized protein</fullName>
    </submittedName>
</protein>
<accession>A0A6C0L9W8</accession>
<feature type="compositionally biased region" description="Basic and acidic residues" evidence="1">
    <location>
        <begin position="138"/>
        <end position="155"/>
    </location>
</feature>